<keyword evidence="4" id="KW-0675">Receptor</keyword>
<feature type="transmembrane region" description="Helical" evidence="1">
    <location>
        <begin position="66"/>
        <end position="90"/>
    </location>
</feature>
<dbReference type="Pfam" id="PF23226">
    <property type="entry name" value="Exo_endo_phos_PGAP2IP"/>
    <property type="match status" value="1"/>
</dbReference>
<proteinExistence type="predicted"/>
<keyword evidence="5" id="KW-1185">Reference proteome</keyword>
<dbReference type="InterPro" id="IPR051916">
    <property type="entry name" value="GPI-anchor_lipid_remodeler"/>
</dbReference>
<feature type="transmembrane region" description="Helical" evidence="1">
    <location>
        <begin position="311"/>
        <end position="334"/>
    </location>
</feature>
<feature type="transmembrane region" description="Helical" evidence="1">
    <location>
        <begin position="688"/>
        <end position="713"/>
    </location>
</feature>
<feature type="transmembrane region" description="Helical" evidence="1">
    <location>
        <begin position="12"/>
        <end position="33"/>
    </location>
</feature>
<dbReference type="GO" id="GO:0006506">
    <property type="term" value="P:GPI anchor biosynthetic process"/>
    <property type="evidence" value="ECO:0007669"/>
    <property type="project" value="TreeGrafter"/>
</dbReference>
<keyword evidence="1" id="KW-0812">Transmembrane</keyword>
<feature type="transmembrane region" description="Helical" evidence="1">
    <location>
        <begin position="151"/>
        <end position="169"/>
    </location>
</feature>
<dbReference type="SUPFAM" id="SSF56219">
    <property type="entry name" value="DNase I-like"/>
    <property type="match status" value="1"/>
</dbReference>
<dbReference type="PANTHER" id="PTHR14859">
    <property type="entry name" value="CALCOFLUOR WHITE HYPERSENSITIVE PROTEIN PRECURSOR"/>
    <property type="match status" value="1"/>
</dbReference>
<dbReference type="FunFam" id="3.60.10.10:FF:000122">
    <property type="entry name" value="Frag1/DRAM/Sfk1_family_-_putative"/>
    <property type="match status" value="1"/>
</dbReference>
<evidence type="ECO:0000259" key="2">
    <source>
        <dbReference type="Pfam" id="PF10277"/>
    </source>
</evidence>
<dbReference type="GO" id="GO:0005783">
    <property type="term" value="C:endoplasmic reticulum"/>
    <property type="evidence" value="ECO:0007669"/>
    <property type="project" value="TreeGrafter"/>
</dbReference>
<feature type="transmembrane region" description="Helical" evidence="1">
    <location>
        <begin position="629"/>
        <end position="647"/>
    </location>
</feature>
<evidence type="ECO:0000313" key="4">
    <source>
        <dbReference type="EMBL" id="RNF11097.1"/>
    </source>
</evidence>
<dbReference type="Pfam" id="PF10277">
    <property type="entry name" value="Frag1"/>
    <property type="match status" value="1"/>
</dbReference>
<dbReference type="PANTHER" id="PTHR14859:SF1">
    <property type="entry name" value="PGAP2-INTERACTING PROTEIN"/>
    <property type="match status" value="1"/>
</dbReference>
<reference evidence="4 5" key="1">
    <citation type="journal article" date="2018" name="BMC Genomics">
        <title>Genomic comparison of Trypanosoma conorhini and Trypanosoma rangeli to Trypanosoma cruzi strains of high and low virulence.</title>
        <authorList>
            <person name="Bradwell K.R."/>
            <person name="Koparde V.N."/>
            <person name="Matveyev A.V."/>
            <person name="Serrano M.G."/>
            <person name="Alves J.M."/>
            <person name="Parikh H."/>
            <person name="Huang B."/>
            <person name="Lee V."/>
            <person name="Espinosa-Alvarez O."/>
            <person name="Ortiz P.A."/>
            <person name="Costa-Martins A.G."/>
            <person name="Teixeira M.M."/>
            <person name="Buck G.A."/>
        </authorList>
    </citation>
    <scope>NUCLEOTIDE SEQUENCE [LARGE SCALE GENOMIC DNA]</scope>
    <source>
        <strain evidence="4 5">AM80</strain>
    </source>
</reference>
<keyword evidence="1" id="KW-0472">Membrane</keyword>
<protein>
    <submittedName>
        <fullName evidence="4">FGF receptor activating protein</fullName>
    </submittedName>
</protein>
<dbReference type="GO" id="GO:0016020">
    <property type="term" value="C:membrane"/>
    <property type="evidence" value="ECO:0007669"/>
    <property type="project" value="GOC"/>
</dbReference>
<dbReference type="InterPro" id="IPR057315">
    <property type="entry name" value="Exo_endo_phos_PGAP2IP_C"/>
</dbReference>
<sequence length="1282" mass="146278">MQHFFVIRSSYVALIYAIIASTGLLLALFVGLWMHPDELLDTHCKVTEYWPSISTLTGDFQPERQIWRMAFVLCTPFRLGTTISLFLVFWQRSYGHVNNISDMLHSPMTLLKSSTFLTLLMLFCDITRLFGALTWTMIASVENLSRHNVGFGFYVFMGFILQLVIDAIARRNKYNSQIYASFSDADLSSRLKRAFLIGQTVSALSLVAFYIRHVATCAPGAYSLSTMSEWFFAFFNISFDVTAWFELKKTTWVLGATPEQYEALATKRNQEKAKEQITSDTHEAKESRTSPDVVIYPEGDKPGDNVVIHDFTFCCAPSVTTMWLVDIYWVYLFWEMIVHLVQHTYFMPMVAMSISWELVGFVAYCSPVLLKFGSFRRFALGHVSFLSPPQGGTKEGNQRGVPTYLFFYLIAALSHVHVYVKDSERLKQLMTTFGPFFLSLAIFSRYLYPAASVRDTSDDNCRMLYSFPLGLVVSMLVRVLYLSQDPVFTDAVYAGLFGIVLGIACTTILYRHVMFSPEDLHLKRSEEAYANNNDEQRHVHFVCTRPPNSIATLALAAAPFSPTIMGLLFGFLTSVSLTFFSCANYIPRLLAIDPYPANLLVVGCFVLGLYYSPDILPIVSPGQRNCLQWGRLGFGLVGGCLTMLLGTRQTNRSYELPHAHYPTTMASLKENVDIRFWAVEEDFFGNKYVAFFGGLVMTFCVGVLYPLAIELVFAHQRVRRLSNVASDKPDNAYDSQTHPQLHVTLFELVWAVTNIFFLFLFALCISYPFVPMAWLVRERSVSIHLVVVSGVFLLAWYLSRRVQNTTMSENDFKRMKKQRRMPLVIFLLICFAFFAVVVGRFALEPEDRSISPGKDTARLFSREVVQVHEVIARLRSEKNAATDPLVDEYEVKFFEKRYEAQLEHLKEEVTGVIANNSKLVRKIPAEKYGISFPHLSVKNRQDVWEAALEMTFFTGMIWTVHFALDNANTDSLTRMVKQAALTGAGVIGLLESDCMHLANGNRDMVELLSYSLGYRYTSYGPTALDNTYGCALISKYPILTVRRYISPSPQGELSCLIHAELDVFGITIQTYVGHFGNTEHWGDGLLQSQFLSRLVTRNPGPSVFLGYVVSYPGNPERYQYYASQTKPGYFRDTALELYRNHAWHRMKERGGYDEGEPQKTTVAPGESVDFNVEWKLERVGHLEQGMVPDASFRRTPEGKPRRYFKFDDTQRITTYHPRFEFIDRYCQYIFYKTGAAEDERLEDAAKLQPLQLYLYDWWRVLEGESATLSDTEIQVVQLGFKL</sequence>
<accession>A0A422P060</accession>
<dbReference type="EMBL" id="MKGL01000022">
    <property type="protein sequence ID" value="RNF11097.1"/>
    <property type="molecule type" value="Genomic_DNA"/>
</dbReference>
<dbReference type="InterPro" id="IPR036691">
    <property type="entry name" value="Endo/exonu/phosph_ase_sf"/>
</dbReference>
<dbReference type="InterPro" id="IPR019402">
    <property type="entry name" value="CWH43_N"/>
</dbReference>
<dbReference type="Proteomes" id="UP000283634">
    <property type="component" value="Unassembled WGS sequence"/>
</dbReference>
<feature type="transmembrane region" description="Helical" evidence="1">
    <location>
        <begin position="463"/>
        <end position="481"/>
    </location>
</feature>
<organism evidence="4 5">
    <name type="scientific">Trypanosoma rangeli</name>
    <dbReference type="NCBI Taxonomy" id="5698"/>
    <lineage>
        <taxon>Eukaryota</taxon>
        <taxon>Discoba</taxon>
        <taxon>Euglenozoa</taxon>
        <taxon>Kinetoplastea</taxon>
        <taxon>Metakinetoplastina</taxon>
        <taxon>Trypanosomatida</taxon>
        <taxon>Trypanosomatidae</taxon>
        <taxon>Trypanosoma</taxon>
        <taxon>Herpetosoma</taxon>
    </lineage>
</organism>
<gene>
    <name evidence="4" type="ORF">TraAM80_01063</name>
</gene>
<name>A0A422P060_TRYRA</name>
<feature type="transmembrane region" description="Helical" evidence="1">
    <location>
        <begin position="493"/>
        <end position="513"/>
    </location>
</feature>
<feature type="transmembrane region" description="Helical" evidence="1">
    <location>
        <begin position="432"/>
        <end position="451"/>
    </location>
</feature>
<evidence type="ECO:0000259" key="3">
    <source>
        <dbReference type="Pfam" id="PF23226"/>
    </source>
</evidence>
<evidence type="ECO:0000313" key="5">
    <source>
        <dbReference type="Proteomes" id="UP000283634"/>
    </source>
</evidence>
<dbReference type="GeneID" id="40324996"/>
<keyword evidence="1" id="KW-1133">Transmembrane helix</keyword>
<feature type="transmembrane region" description="Helical" evidence="1">
    <location>
        <begin position="748"/>
        <end position="769"/>
    </location>
</feature>
<feature type="transmembrane region" description="Helical" evidence="1">
    <location>
        <begin position="820"/>
        <end position="843"/>
    </location>
</feature>
<dbReference type="RefSeq" id="XP_029241968.1">
    <property type="nucleotide sequence ID" value="XM_029378118.1"/>
</dbReference>
<dbReference type="Gene3D" id="3.60.10.10">
    <property type="entry name" value="Endonuclease/exonuclease/phosphatase"/>
    <property type="match status" value="1"/>
</dbReference>
<feature type="domain" description="CWH43-like N-terminal" evidence="2">
    <location>
        <begin position="9"/>
        <end position="249"/>
    </location>
</feature>
<comment type="caution">
    <text evidence="4">The sequence shown here is derived from an EMBL/GenBank/DDBJ whole genome shotgun (WGS) entry which is preliminary data.</text>
</comment>
<feature type="transmembrane region" description="Helical" evidence="1">
    <location>
        <begin position="346"/>
        <end position="370"/>
    </location>
</feature>
<feature type="transmembrane region" description="Helical" evidence="1">
    <location>
        <begin position="110"/>
        <end position="131"/>
    </location>
</feature>
<evidence type="ECO:0000256" key="1">
    <source>
        <dbReference type="SAM" id="Phobius"/>
    </source>
</evidence>
<feature type="transmembrane region" description="Helical" evidence="1">
    <location>
        <begin position="781"/>
        <end position="799"/>
    </location>
</feature>
<dbReference type="OMA" id="ALCISYP"/>
<feature type="transmembrane region" description="Helical" evidence="1">
    <location>
        <begin position="598"/>
        <end position="617"/>
    </location>
</feature>
<dbReference type="OrthoDB" id="68581at2759"/>
<feature type="domain" description="PGAP2IP C-terminal nuclease-like" evidence="3">
    <location>
        <begin position="952"/>
        <end position="1125"/>
    </location>
</feature>
<feature type="transmembrane region" description="Helical" evidence="1">
    <location>
        <begin position="564"/>
        <end position="586"/>
    </location>
</feature>
<feature type="transmembrane region" description="Helical" evidence="1">
    <location>
        <begin position="401"/>
        <end position="420"/>
    </location>
</feature>